<protein>
    <submittedName>
        <fullName evidence="3">WcaI family glycosyltransferase</fullName>
    </submittedName>
</protein>
<feature type="domain" description="Glycosyl transferase family 1" evidence="1">
    <location>
        <begin position="229"/>
        <end position="402"/>
    </location>
</feature>
<dbReference type="Pfam" id="PF00534">
    <property type="entry name" value="Glycos_transf_1"/>
    <property type="match status" value="1"/>
</dbReference>
<accession>A0A848GP16</accession>
<keyword evidence="3" id="KW-0808">Transferase</keyword>
<keyword evidence="4" id="KW-1185">Reference proteome</keyword>
<dbReference type="AlphaFoldDB" id="A0A848GP16"/>
<evidence type="ECO:0000313" key="3">
    <source>
        <dbReference type="EMBL" id="NML38523.1"/>
    </source>
</evidence>
<sequence length="424" mass="47851">MLSKNNTSVKRILLISCNYAPEPNGTGKYNGELINWLAAKGYDCTVLTTYPYYPEWKISASYRPKKYLFSRETIIAGSRPVKVYRCPHYVPALPSGSKRVLQDFTFSLAASGKMLQLLLQRRFDVVITIAPSFHLGLLAAGYKSLRQTRFIYHIQDMQIEAASNLGMLRSPWLLQQLFRLEKYILRRADVVSSISPQMVSSIASKASREVQLFPNWVDTDRYFPLNNRAALKEQFGFSANNKVILYSGALGEKQGLENVLVAARQLQYHRNIRFVICGDGPYRQRLEAMAAEWQLEHVTFLPLQPASHFNLFLNMADLHLVIQRGQASDLVMPSKLTTILAVGGVPIVTANEGSGLYQLIRQHRIGISVIADDATALSRAIEDALQGETGHIAANARRYAQEQLAIDHIMERFEREILQVPQHV</sequence>
<dbReference type="PANTHER" id="PTHR45947:SF3">
    <property type="entry name" value="SULFOQUINOVOSYL TRANSFERASE SQD2"/>
    <property type="match status" value="1"/>
</dbReference>
<dbReference type="InterPro" id="IPR050194">
    <property type="entry name" value="Glycosyltransferase_grp1"/>
</dbReference>
<dbReference type="SUPFAM" id="SSF53756">
    <property type="entry name" value="UDP-Glycosyltransferase/glycogen phosphorylase"/>
    <property type="match status" value="1"/>
</dbReference>
<dbReference type="NCBIfam" id="NF007640">
    <property type="entry name" value="PRK10307.1"/>
    <property type="match status" value="1"/>
</dbReference>
<dbReference type="InterPro" id="IPR001296">
    <property type="entry name" value="Glyco_trans_1"/>
</dbReference>
<dbReference type="EMBL" id="JABBGC010000001">
    <property type="protein sequence ID" value="NML38523.1"/>
    <property type="molecule type" value="Genomic_DNA"/>
</dbReference>
<gene>
    <name evidence="3" type="ORF">HHL17_15040</name>
</gene>
<proteinExistence type="predicted"/>
<reference evidence="3 4" key="1">
    <citation type="submission" date="2020-04" db="EMBL/GenBank/DDBJ databases">
        <title>Chitinophaga sp. G-6-1-13 sp. nov., isolated from soil.</title>
        <authorList>
            <person name="Dahal R.H."/>
            <person name="Chaudhary D.K."/>
        </authorList>
    </citation>
    <scope>NUCLEOTIDE SEQUENCE [LARGE SCALE GENOMIC DNA]</scope>
    <source>
        <strain evidence="3 4">G-6-1-13</strain>
    </source>
</reference>
<dbReference type="InterPro" id="IPR028098">
    <property type="entry name" value="Glyco_trans_4-like_N"/>
</dbReference>
<dbReference type="CDD" id="cd03794">
    <property type="entry name" value="GT4_WbuB-like"/>
    <property type="match status" value="1"/>
</dbReference>
<dbReference type="RefSeq" id="WP_169225510.1">
    <property type="nucleotide sequence ID" value="NZ_JABBGC010000001.1"/>
</dbReference>
<evidence type="ECO:0000313" key="4">
    <source>
        <dbReference type="Proteomes" id="UP000583266"/>
    </source>
</evidence>
<dbReference type="Gene3D" id="3.40.50.2000">
    <property type="entry name" value="Glycogen Phosphorylase B"/>
    <property type="match status" value="2"/>
</dbReference>
<dbReference type="Proteomes" id="UP000583266">
    <property type="component" value="Unassembled WGS sequence"/>
</dbReference>
<comment type="caution">
    <text evidence="3">The sequence shown here is derived from an EMBL/GenBank/DDBJ whole genome shotgun (WGS) entry which is preliminary data.</text>
</comment>
<feature type="domain" description="Glycosyltransferase subfamily 4-like N-terminal" evidence="2">
    <location>
        <begin position="24"/>
        <end position="216"/>
    </location>
</feature>
<dbReference type="PANTHER" id="PTHR45947">
    <property type="entry name" value="SULFOQUINOVOSYL TRANSFERASE SQD2"/>
    <property type="match status" value="1"/>
</dbReference>
<evidence type="ECO:0000259" key="2">
    <source>
        <dbReference type="Pfam" id="PF13579"/>
    </source>
</evidence>
<dbReference type="Pfam" id="PF13579">
    <property type="entry name" value="Glyco_trans_4_4"/>
    <property type="match status" value="1"/>
</dbReference>
<organism evidence="3 4">
    <name type="scientific">Chitinophaga fulva</name>
    <dbReference type="NCBI Taxonomy" id="2728842"/>
    <lineage>
        <taxon>Bacteria</taxon>
        <taxon>Pseudomonadati</taxon>
        <taxon>Bacteroidota</taxon>
        <taxon>Chitinophagia</taxon>
        <taxon>Chitinophagales</taxon>
        <taxon>Chitinophagaceae</taxon>
        <taxon>Chitinophaga</taxon>
    </lineage>
</organism>
<evidence type="ECO:0000259" key="1">
    <source>
        <dbReference type="Pfam" id="PF00534"/>
    </source>
</evidence>
<dbReference type="GO" id="GO:0016758">
    <property type="term" value="F:hexosyltransferase activity"/>
    <property type="evidence" value="ECO:0007669"/>
    <property type="project" value="TreeGrafter"/>
</dbReference>
<name>A0A848GP16_9BACT</name>